<dbReference type="PANTHER" id="PTHR10412">
    <property type="entry name" value="MANNOSYL-OLIGOSACCHARIDE GLUCOSIDASE"/>
    <property type="match status" value="1"/>
</dbReference>
<dbReference type="OrthoDB" id="14419at2759"/>
<evidence type="ECO:0000259" key="2">
    <source>
        <dbReference type="Pfam" id="PF03200"/>
    </source>
</evidence>
<feature type="domain" description="Mannosylglycerate hydrolase MGH1-like glycoside hydrolase" evidence="3">
    <location>
        <begin position="567"/>
        <end position="670"/>
    </location>
</feature>
<dbReference type="Proteomes" id="UP000217199">
    <property type="component" value="Unassembled WGS sequence"/>
</dbReference>
<gene>
    <name evidence="4" type="ORF">PNOK_0571100</name>
</gene>
<dbReference type="EMBL" id="NBII01000005">
    <property type="protein sequence ID" value="PAV18868.1"/>
    <property type="molecule type" value="Genomic_DNA"/>
</dbReference>
<evidence type="ECO:0000256" key="1">
    <source>
        <dbReference type="SAM" id="MobiDB-lite"/>
    </source>
</evidence>
<dbReference type="STRING" id="2282107.A0A286UH50"/>
<dbReference type="InterPro" id="IPR012341">
    <property type="entry name" value="6hp_glycosidase-like_sf"/>
</dbReference>
<dbReference type="Pfam" id="PF03200">
    <property type="entry name" value="Glyco_hydro_63"/>
    <property type="match status" value="1"/>
</dbReference>
<dbReference type="InterPro" id="IPR054491">
    <property type="entry name" value="MGH1-like_GH"/>
</dbReference>
<dbReference type="GO" id="GO:0004573">
    <property type="term" value="F:Glc3Man9GlcNAc2 oligosaccharide glucosidase activity"/>
    <property type="evidence" value="ECO:0007669"/>
    <property type="project" value="InterPro"/>
</dbReference>
<feature type="region of interest" description="Disordered" evidence="1">
    <location>
        <begin position="1053"/>
        <end position="1074"/>
    </location>
</feature>
<dbReference type="InterPro" id="IPR004888">
    <property type="entry name" value="Glycoside_hydrolase_63"/>
</dbReference>
<dbReference type="PANTHER" id="PTHR10412:SF10">
    <property type="entry name" value="GLYCOSYL HYDROLASE FAMILY 63 C-TERMINAL DOMAIN-CONTAINING PROTEIN"/>
    <property type="match status" value="1"/>
</dbReference>
<feature type="compositionally biased region" description="Basic and acidic residues" evidence="1">
    <location>
        <begin position="392"/>
        <end position="408"/>
    </location>
</feature>
<dbReference type="SUPFAM" id="SSF48208">
    <property type="entry name" value="Six-hairpin glycosidases"/>
    <property type="match status" value="1"/>
</dbReference>
<feature type="region of interest" description="Disordered" evidence="1">
    <location>
        <begin position="1"/>
        <end position="79"/>
    </location>
</feature>
<organism evidence="4 5">
    <name type="scientific">Pyrrhoderma noxium</name>
    <dbReference type="NCBI Taxonomy" id="2282107"/>
    <lineage>
        <taxon>Eukaryota</taxon>
        <taxon>Fungi</taxon>
        <taxon>Dikarya</taxon>
        <taxon>Basidiomycota</taxon>
        <taxon>Agaricomycotina</taxon>
        <taxon>Agaricomycetes</taxon>
        <taxon>Hymenochaetales</taxon>
        <taxon>Hymenochaetaceae</taxon>
        <taxon>Pyrrhoderma</taxon>
    </lineage>
</organism>
<accession>A0A286UH50</accession>
<dbReference type="Gene3D" id="1.50.10.10">
    <property type="match status" value="1"/>
</dbReference>
<evidence type="ECO:0000313" key="5">
    <source>
        <dbReference type="Proteomes" id="UP000217199"/>
    </source>
</evidence>
<sequence>MSSAQNIRNKVFGAQESSPGSTRSPTPSVSQQSDSPSLSIHIPGSANSQQDKKPQLPKISNGGILKASNSGRSREEETFQNRLLKKLGTRYDGCERYRLEEDEKKLNHWKRWGPYLSDRQWATVREDYSGNGDAWSHFPHSQARSRAYRWGEDGIAGISDNHQRLCFALAFWNGKDPILKERLFGVTGHQGNHGEDVKELYYYLDSTPTHSYMKFLYKYPQGEYPYEGLVTENQNRSRDVPEYELMDTGIFDGDRYWDIFVEYAKEDDSPDSVYARITAYNRGPEPATLHILPHLWFPNTWSWSTPRPEKPLLEGRNENIIIATHPELGKTALYCLPSPPPNGSEDVEVEGDEETIQPTLLFTENETNFQRLYGGSNENKYAKDAFHDHIIPSHRPKGEGKIHSHEPSGSDEEEYGPRTPFPGEDDFVNPHKKGTKSAAHYIFENVPGNGGCAVVRLKLTPNKPNNDQTLVDDALFDDVIEERRKEADEFYDQLAGHGISDDFKQIMRQALGGMLWTKQYYQFIQKPWIEGDSAQPPPPQERKWIRNKDWRHLHIADVLSMPDKWEYPFFAAWDTAFHCIPLAMVDPAFAKNQLKLLVREWYMKPDGQIPAYEWNFGDVNPPVHAWATFRVFKLERKITGNEDIPFLESVFQKLLLNFTWWVNRKDADGLNLFEGGFLGLDNIGVFNRSEPLPTGGTLRQADGTAWMAFYCLNMLNIALELAKHNSVYEDIASKFFEHFIFISDAMTYKGQNDEDISLWNEQDGFYYDAISFEPGNSMQLPVKSLVGLIPLYATLTLEPSVINKLPGFKKRMEWFIENRSEMAERNMANMKLEGKGNRRLLALASKDRLIRILQKMLDEDEFLSDYGIRSLSKKHKDQPWGMDVWGQRHEVNYWPGDSRSGMFGGNSNWRGPIWLATNFILIESLQRFYQYYGDDLQVECPTGSGEYMNLLSVAEEIQHRIIHIFGRDNEGKRATNGGVSKLDQDPHFRDYLQFFEFFHADSGRGLGASHQTGWTGLVAFHIMQSGATCRLPKTPKTPRSLAKHYFDENIPRSEYGDDSAFPQTPYGDVSPDAL</sequence>
<proteinExistence type="predicted"/>
<reference evidence="4 5" key="1">
    <citation type="journal article" date="2017" name="Mol. Ecol.">
        <title>Comparative and population genomic landscape of Phellinus noxius: A hypervariable fungus causing root rot in trees.</title>
        <authorList>
            <person name="Chung C.L."/>
            <person name="Lee T.J."/>
            <person name="Akiba M."/>
            <person name="Lee H.H."/>
            <person name="Kuo T.H."/>
            <person name="Liu D."/>
            <person name="Ke H.M."/>
            <person name="Yokoi T."/>
            <person name="Roa M.B."/>
            <person name="Lu M.J."/>
            <person name="Chang Y.Y."/>
            <person name="Ann P.J."/>
            <person name="Tsai J.N."/>
            <person name="Chen C.Y."/>
            <person name="Tzean S.S."/>
            <person name="Ota Y."/>
            <person name="Hattori T."/>
            <person name="Sahashi N."/>
            <person name="Liou R.F."/>
            <person name="Kikuchi T."/>
            <person name="Tsai I.J."/>
        </authorList>
    </citation>
    <scope>NUCLEOTIDE SEQUENCE [LARGE SCALE GENOMIC DNA]</scope>
    <source>
        <strain evidence="4 5">FFPRI411160</strain>
    </source>
</reference>
<evidence type="ECO:0000313" key="4">
    <source>
        <dbReference type="EMBL" id="PAV18868.1"/>
    </source>
</evidence>
<keyword evidence="4" id="KW-0378">Hydrolase</keyword>
<dbReference type="InterPro" id="IPR031335">
    <property type="entry name" value="Glyco_hydro_63_C"/>
</dbReference>
<dbReference type="GO" id="GO:0009311">
    <property type="term" value="P:oligosaccharide metabolic process"/>
    <property type="evidence" value="ECO:0007669"/>
    <property type="project" value="InterPro"/>
</dbReference>
<dbReference type="AlphaFoldDB" id="A0A286UH50"/>
<keyword evidence="5" id="KW-1185">Reference proteome</keyword>
<feature type="region of interest" description="Disordered" evidence="1">
    <location>
        <begin position="392"/>
        <end position="428"/>
    </location>
</feature>
<dbReference type="InterPro" id="IPR008928">
    <property type="entry name" value="6-hairpin_glycosidase_sf"/>
</dbReference>
<name>A0A286UH50_9AGAM</name>
<comment type="caution">
    <text evidence="4">The sequence shown here is derived from an EMBL/GenBank/DDBJ whole genome shotgun (WGS) entry which is preliminary data.</text>
</comment>
<feature type="compositionally biased region" description="Low complexity" evidence="1">
    <location>
        <begin position="17"/>
        <end position="39"/>
    </location>
</feature>
<feature type="domain" description="Glycosyl hydrolase family 63 C-terminal" evidence="2">
    <location>
        <begin position="845"/>
        <end position="934"/>
    </location>
</feature>
<evidence type="ECO:0000259" key="3">
    <source>
        <dbReference type="Pfam" id="PF22422"/>
    </source>
</evidence>
<protein>
    <submittedName>
        <fullName evidence="4">Glycoside hydrolase family 63</fullName>
    </submittedName>
</protein>
<dbReference type="Pfam" id="PF22422">
    <property type="entry name" value="MGH1-like_GH"/>
    <property type="match status" value="1"/>
</dbReference>
<dbReference type="InParanoid" id="A0A286UH50"/>